<protein>
    <submittedName>
        <fullName evidence="6">CRP-like cAMP-binding protein</fullName>
    </submittedName>
</protein>
<sequence length="197" mass="21520">MRRFYDTGAYTHHIGDEASGLFGLCEGSFGVMVANRRAGLLLGHIFRRGAWFGQGPLLTRKPRGLAFRAMEPSTVLYLPLGAIDLIARELPDARRRLMSLSEYNQATVIEAISDLLLRRADERIAALLLRLCEADTATGPVTHVVTQAEMAEMSNVSRPTANAVLRRFARQGAISIGYGTITVTDAAALEDFLAQEA</sequence>
<dbReference type="Pfam" id="PF00027">
    <property type="entry name" value="cNMP_binding"/>
    <property type="match status" value="1"/>
</dbReference>
<feature type="domain" description="HTH crp-type" evidence="5">
    <location>
        <begin position="118"/>
        <end position="187"/>
    </location>
</feature>
<organism evidence="6 7">
    <name type="scientific">Pseudoroseicyclus aestuarii</name>
    <dbReference type="NCBI Taxonomy" id="1795041"/>
    <lineage>
        <taxon>Bacteria</taxon>
        <taxon>Pseudomonadati</taxon>
        <taxon>Pseudomonadota</taxon>
        <taxon>Alphaproteobacteria</taxon>
        <taxon>Rhodobacterales</taxon>
        <taxon>Paracoccaceae</taxon>
        <taxon>Pseudoroseicyclus</taxon>
    </lineage>
</organism>
<dbReference type="InterPro" id="IPR036388">
    <property type="entry name" value="WH-like_DNA-bd_sf"/>
</dbReference>
<dbReference type="InterPro" id="IPR050397">
    <property type="entry name" value="Env_Response_Regulators"/>
</dbReference>
<evidence type="ECO:0000313" key="6">
    <source>
        <dbReference type="EMBL" id="PYE85454.1"/>
    </source>
</evidence>
<dbReference type="GO" id="GO:0005829">
    <property type="term" value="C:cytosol"/>
    <property type="evidence" value="ECO:0007669"/>
    <property type="project" value="TreeGrafter"/>
</dbReference>
<gene>
    <name evidence="6" type="ORF">DFP88_101119</name>
</gene>
<evidence type="ECO:0000259" key="5">
    <source>
        <dbReference type="PROSITE" id="PS51063"/>
    </source>
</evidence>
<dbReference type="PROSITE" id="PS50042">
    <property type="entry name" value="CNMP_BINDING_3"/>
    <property type="match status" value="1"/>
</dbReference>
<dbReference type="InterPro" id="IPR018490">
    <property type="entry name" value="cNMP-bd_dom_sf"/>
</dbReference>
<evidence type="ECO:0000256" key="1">
    <source>
        <dbReference type="ARBA" id="ARBA00023015"/>
    </source>
</evidence>
<evidence type="ECO:0000313" key="7">
    <source>
        <dbReference type="Proteomes" id="UP000248311"/>
    </source>
</evidence>
<dbReference type="InterPro" id="IPR014710">
    <property type="entry name" value="RmlC-like_jellyroll"/>
</dbReference>
<dbReference type="Pfam" id="PF13545">
    <property type="entry name" value="HTH_Crp_2"/>
    <property type="match status" value="1"/>
</dbReference>
<dbReference type="PANTHER" id="PTHR24567:SF26">
    <property type="entry name" value="REGULATORY PROTEIN YEIL"/>
    <property type="match status" value="1"/>
</dbReference>
<dbReference type="Proteomes" id="UP000248311">
    <property type="component" value="Unassembled WGS sequence"/>
</dbReference>
<evidence type="ECO:0000256" key="3">
    <source>
        <dbReference type="ARBA" id="ARBA00023163"/>
    </source>
</evidence>
<dbReference type="CDD" id="cd00038">
    <property type="entry name" value="CAP_ED"/>
    <property type="match status" value="1"/>
</dbReference>
<keyword evidence="1" id="KW-0805">Transcription regulation</keyword>
<dbReference type="GO" id="GO:0003677">
    <property type="term" value="F:DNA binding"/>
    <property type="evidence" value="ECO:0007669"/>
    <property type="project" value="UniProtKB-KW"/>
</dbReference>
<dbReference type="PROSITE" id="PS51063">
    <property type="entry name" value="HTH_CRP_2"/>
    <property type="match status" value="1"/>
</dbReference>
<dbReference type="InterPro" id="IPR036390">
    <property type="entry name" value="WH_DNA-bd_sf"/>
</dbReference>
<reference evidence="6 7" key="1">
    <citation type="submission" date="2018-06" db="EMBL/GenBank/DDBJ databases">
        <title>Genomic Encyclopedia of Type Strains, Phase III (KMG-III): the genomes of soil and plant-associated and newly described type strains.</title>
        <authorList>
            <person name="Whitman W."/>
        </authorList>
    </citation>
    <scope>NUCLEOTIDE SEQUENCE [LARGE SCALE GENOMIC DNA]</scope>
    <source>
        <strain evidence="6 7">CECT 9025</strain>
    </source>
</reference>
<evidence type="ECO:0000259" key="4">
    <source>
        <dbReference type="PROSITE" id="PS50042"/>
    </source>
</evidence>
<keyword evidence="2" id="KW-0238">DNA-binding</keyword>
<feature type="domain" description="Cyclic nucleotide-binding" evidence="4">
    <location>
        <begin position="1"/>
        <end position="99"/>
    </location>
</feature>
<dbReference type="AlphaFoldDB" id="A0A318T515"/>
<dbReference type="Gene3D" id="2.60.120.10">
    <property type="entry name" value="Jelly Rolls"/>
    <property type="match status" value="1"/>
</dbReference>
<evidence type="ECO:0000256" key="2">
    <source>
        <dbReference type="ARBA" id="ARBA00023125"/>
    </source>
</evidence>
<dbReference type="GO" id="GO:0003700">
    <property type="term" value="F:DNA-binding transcription factor activity"/>
    <property type="evidence" value="ECO:0007669"/>
    <property type="project" value="TreeGrafter"/>
</dbReference>
<dbReference type="InterPro" id="IPR000595">
    <property type="entry name" value="cNMP-bd_dom"/>
</dbReference>
<dbReference type="PANTHER" id="PTHR24567">
    <property type="entry name" value="CRP FAMILY TRANSCRIPTIONAL REGULATORY PROTEIN"/>
    <property type="match status" value="1"/>
</dbReference>
<dbReference type="InterPro" id="IPR012318">
    <property type="entry name" value="HTH_CRP"/>
</dbReference>
<dbReference type="Gene3D" id="1.10.10.10">
    <property type="entry name" value="Winged helix-like DNA-binding domain superfamily/Winged helix DNA-binding domain"/>
    <property type="match status" value="1"/>
</dbReference>
<dbReference type="SMART" id="SM00419">
    <property type="entry name" value="HTH_CRP"/>
    <property type="match status" value="1"/>
</dbReference>
<dbReference type="SUPFAM" id="SSF46785">
    <property type="entry name" value="Winged helix' DNA-binding domain"/>
    <property type="match status" value="1"/>
</dbReference>
<dbReference type="SUPFAM" id="SSF51206">
    <property type="entry name" value="cAMP-binding domain-like"/>
    <property type="match status" value="1"/>
</dbReference>
<comment type="caution">
    <text evidence="6">The sequence shown here is derived from an EMBL/GenBank/DDBJ whole genome shotgun (WGS) entry which is preliminary data.</text>
</comment>
<keyword evidence="7" id="KW-1185">Reference proteome</keyword>
<proteinExistence type="predicted"/>
<dbReference type="EMBL" id="QJTE01000001">
    <property type="protein sequence ID" value="PYE85454.1"/>
    <property type="molecule type" value="Genomic_DNA"/>
</dbReference>
<name>A0A318T515_9RHOB</name>
<accession>A0A318T515</accession>
<keyword evidence="3" id="KW-0804">Transcription</keyword>